<comment type="caution">
    <text evidence="1">The sequence shown here is derived from an EMBL/GenBank/DDBJ whole genome shotgun (WGS) entry which is preliminary data.</text>
</comment>
<protein>
    <submittedName>
        <fullName evidence="1">Uncharacterized protein</fullName>
    </submittedName>
</protein>
<organism evidence="1 2">
    <name type="scientific">Lindgomyces ingoldianus</name>
    <dbReference type="NCBI Taxonomy" id="673940"/>
    <lineage>
        <taxon>Eukaryota</taxon>
        <taxon>Fungi</taxon>
        <taxon>Dikarya</taxon>
        <taxon>Ascomycota</taxon>
        <taxon>Pezizomycotina</taxon>
        <taxon>Dothideomycetes</taxon>
        <taxon>Pleosporomycetidae</taxon>
        <taxon>Pleosporales</taxon>
        <taxon>Lindgomycetaceae</taxon>
        <taxon>Lindgomyces</taxon>
    </lineage>
</organism>
<name>A0ACB6QUC3_9PLEO</name>
<dbReference type="Proteomes" id="UP000799755">
    <property type="component" value="Unassembled WGS sequence"/>
</dbReference>
<evidence type="ECO:0000313" key="1">
    <source>
        <dbReference type="EMBL" id="KAF2470183.1"/>
    </source>
</evidence>
<proteinExistence type="predicted"/>
<dbReference type="EMBL" id="MU003509">
    <property type="protein sequence ID" value="KAF2470183.1"/>
    <property type="molecule type" value="Genomic_DNA"/>
</dbReference>
<sequence length="379" mass="42402">MNPPKDVWQQSFTLLYSNGTQFHASIADLEWARKFGIKLSINYGSQIGASLVLLIVLLLLTKQEKRRSIIFIMNALCLTVNIIRTTLQACFLTSEYFNPYTFLSQDYSRITPADKTTTIAANTLNIILVVFVMISLSLQVWVVCFTTPKVQRFWIMFGTTLCALLAVGWRFAVTIVSNEETMVNGSMENWGWLIDAQYITLAIAIWAYCAIFTFKLGYALVQRRRLGMTQFGPMQIIFIMGCQTMILPAVFSILEFYERIPELGSQTLTIVCIFLPLSAIWAGVVASEPNIGASGVDAHQRLLGGQFGRSLDGSSVNHSKFGGGESTFTDNSMHTNSMKDPNSPTTPTLPYKEKDTMRDARIHVHREWSVKGGPATNRV</sequence>
<gene>
    <name evidence="1" type="ORF">BDR25DRAFT_287960</name>
</gene>
<evidence type="ECO:0000313" key="2">
    <source>
        <dbReference type="Proteomes" id="UP000799755"/>
    </source>
</evidence>
<accession>A0ACB6QUC3</accession>
<reference evidence="1" key="1">
    <citation type="journal article" date="2020" name="Stud. Mycol.">
        <title>101 Dothideomycetes genomes: a test case for predicting lifestyles and emergence of pathogens.</title>
        <authorList>
            <person name="Haridas S."/>
            <person name="Albert R."/>
            <person name="Binder M."/>
            <person name="Bloem J."/>
            <person name="Labutti K."/>
            <person name="Salamov A."/>
            <person name="Andreopoulos B."/>
            <person name="Baker S."/>
            <person name="Barry K."/>
            <person name="Bills G."/>
            <person name="Bluhm B."/>
            <person name="Cannon C."/>
            <person name="Castanera R."/>
            <person name="Culley D."/>
            <person name="Daum C."/>
            <person name="Ezra D."/>
            <person name="Gonzalez J."/>
            <person name="Henrissat B."/>
            <person name="Kuo A."/>
            <person name="Liang C."/>
            <person name="Lipzen A."/>
            <person name="Lutzoni F."/>
            <person name="Magnuson J."/>
            <person name="Mondo S."/>
            <person name="Nolan M."/>
            <person name="Ohm R."/>
            <person name="Pangilinan J."/>
            <person name="Park H.-J."/>
            <person name="Ramirez L."/>
            <person name="Alfaro M."/>
            <person name="Sun H."/>
            <person name="Tritt A."/>
            <person name="Yoshinaga Y."/>
            <person name="Zwiers L.-H."/>
            <person name="Turgeon B."/>
            <person name="Goodwin S."/>
            <person name="Spatafora J."/>
            <person name="Crous P."/>
            <person name="Grigoriev I."/>
        </authorList>
    </citation>
    <scope>NUCLEOTIDE SEQUENCE</scope>
    <source>
        <strain evidence="1">ATCC 200398</strain>
    </source>
</reference>
<keyword evidence="2" id="KW-1185">Reference proteome</keyword>